<evidence type="ECO:0000256" key="3">
    <source>
        <dbReference type="ARBA" id="ARBA00023242"/>
    </source>
</evidence>
<evidence type="ECO:0000256" key="4">
    <source>
        <dbReference type="SAM" id="MobiDB-lite"/>
    </source>
</evidence>
<keyword evidence="7" id="KW-1185">Reference proteome</keyword>
<proteinExistence type="predicted"/>
<reference evidence="6" key="1">
    <citation type="journal article" date="2023" name="G3 (Bethesda)">
        <title>Whole genome assembly and annotation of the endangered Caribbean coral Acropora cervicornis.</title>
        <authorList>
            <person name="Selwyn J.D."/>
            <person name="Vollmer S.V."/>
        </authorList>
    </citation>
    <scope>NUCLEOTIDE SEQUENCE</scope>
    <source>
        <strain evidence="6">K2</strain>
    </source>
</reference>
<dbReference type="AlphaFoldDB" id="A0AAD9QQ85"/>
<dbReference type="FunFam" id="1.10.340.30:FF:000007">
    <property type="entry name" value="Methyl-CpG-binding domain protein 4"/>
    <property type="match status" value="1"/>
</dbReference>
<comment type="subcellular location">
    <subcellularLocation>
        <location evidence="1">Nucleus</location>
    </subcellularLocation>
</comment>
<dbReference type="GO" id="GO:0003677">
    <property type="term" value="F:DNA binding"/>
    <property type="evidence" value="ECO:0007669"/>
    <property type="project" value="InterPro"/>
</dbReference>
<keyword evidence="2" id="KW-0597">Phosphoprotein</keyword>
<dbReference type="GO" id="GO:0005634">
    <property type="term" value="C:nucleus"/>
    <property type="evidence" value="ECO:0007669"/>
    <property type="project" value="UniProtKB-SubCell"/>
</dbReference>
<evidence type="ECO:0000256" key="2">
    <source>
        <dbReference type="ARBA" id="ARBA00022553"/>
    </source>
</evidence>
<organism evidence="6 7">
    <name type="scientific">Acropora cervicornis</name>
    <name type="common">Staghorn coral</name>
    <dbReference type="NCBI Taxonomy" id="6130"/>
    <lineage>
        <taxon>Eukaryota</taxon>
        <taxon>Metazoa</taxon>
        <taxon>Cnidaria</taxon>
        <taxon>Anthozoa</taxon>
        <taxon>Hexacorallia</taxon>
        <taxon>Scleractinia</taxon>
        <taxon>Astrocoeniina</taxon>
        <taxon>Acroporidae</taxon>
        <taxon>Acropora</taxon>
    </lineage>
</organism>
<dbReference type="PANTHER" id="PTHR15074">
    <property type="entry name" value="METHYL-CPG-BINDING PROTEIN"/>
    <property type="match status" value="1"/>
</dbReference>
<evidence type="ECO:0000313" key="6">
    <source>
        <dbReference type="EMBL" id="KAK2565105.1"/>
    </source>
</evidence>
<dbReference type="PROSITE" id="PS50982">
    <property type="entry name" value="MBD"/>
    <property type="match status" value="1"/>
</dbReference>
<dbReference type="PANTHER" id="PTHR15074:SF0">
    <property type="entry name" value="METHYL-CPG-BINDING DOMAIN PROTEIN 4-LIKE PROTEIN"/>
    <property type="match status" value="1"/>
</dbReference>
<dbReference type="SUPFAM" id="SSF48150">
    <property type="entry name" value="DNA-glycosylase"/>
    <property type="match status" value="1"/>
</dbReference>
<dbReference type="SMART" id="SM00391">
    <property type="entry name" value="MBD"/>
    <property type="match status" value="1"/>
</dbReference>
<sequence>MSRAASVMLSCDCGIAGWKKIVTQRQSGKSKGRYDVYIVNPSGRRFRSLVELRRFMSAEHREFSFKNVDFKVPKRSSDSESACGREMQSDCSVSELTREQAKDQLTNLKKKQEESTSPYFSRTKRRLQSQKGQSGTTKRRRKGSCNDLSKREVKRRKFSSQGEGRGSRKTLRKMVRNGCNLKHSKSSMRRKYEKLMIKGCKQTENCVSNGNHLKLKSDDCSFYNFTSGYFRQNNELNHLSKPATVCNWIPPKSPFNLIQESLFHDPWKLLVATIFLNRTSGAKAIPVLWEFFKKFPTPEVTRGADWKEIAELIQTLGLHEKRAKIIIRFSEEFLTKGWNSPKELHGIGKYGDDSYHIFCLGDWKNVIPKDHKLNFYHTWLWEQEKQGLL</sequence>
<name>A0AAD9QQ85_ACRCE</name>
<dbReference type="GO" id="GO:0003824">
    <property type="term" value="F:catalytic activity"/>
    <property type="evidence" value="ECO:0007669"/>
    <property type="project" value="InterPro"/>
</dbReference>
<dbReference type="SUPFAM" id="SSF54171">
    <property type="entry name" value="DNA-binding domain"/>
    <property type="match status" value="1"/>
</dbReference>
<evidence type="ECO:0000256" key="1">
    <source>
        <dbReference type="ARBA" id="ARBA00004123"/>
    </source>
</evidence>
<evidence type="ECO:0000313" key="7">
    <source>
        <dbReference type="Proteomes" id="UP001249851"/>
    </source>
</evidence>
<gene>
    <name evidence="6" type="ORF">P5673_011018</name>
</gene>
<dbReference type="Gene3D" id="1.10.340.30">
    <property type="entry name" value="Hypothetical protein, domain 2"/>
    <property type="match status" value="1"/>
</dbReference>
<protein>
    <submittedName>
        <fullName evidence="6">Methyl-CpG-binding domain protein 4</fullName>
    </submittedName>
</protein>
<comment type="caution">
    <text evidence="6">The sequence shown here is derived from an EMBL/GenBank/DDBJ whole genome shotgun (WGS) entry which is preliminary data.</text>
</comment>
<dbReference type="InterPro" id="IPR045138">
    <property type="entry name" value="MeCP2/MBD4"/>
</dbReference>
<feature type="domain" description="MBD" evidence="5">
    <location>
        <begin position="4"/>
        <end position="75"/>
    </location>
</feature>
<dbReference type="Proteomes" id="UP001249851">
    <property type="component" value="Unassembled WGS sequence"/>
</dbReference>
<feature type="region of interest" description="Disordered" evidence="4">
    <location>
        <begin position="104"/>
        <end position="172"/>
    </location>
</feature>
<dbReference type="InterPro" id="IPR016177">
    <property type="entry name" value="DNA-bd_dom_sf"/>
</dbReference>
<dbReference type="InterPro" id="IPR003265">
    <property type="entry name" value="HhH-GPD_domain"/>
</dbReference>
<dbReference type="InterPro" id="IPR011257">
    <property type="entry name" value="DNA_glycosylase"/>
</dbReference>
<accession>A0AAD9QQ85</accession>
<reference evidence="6" key="2">
    <citation type="journal article" date="2023" name="Science">
        <title>Genomic signatures of disease resistance in endangered staghorn corals.</title>
        <authorList>
            <person name="Vollmer S.V."/>
            <person name="Selwyn J.D."/>
            <person name="Despard B.A."/>
            <person name="Roesel C.L."/>
        </authorList>
    </citation>
    <scope>NUCLEOTIDE SEQUENCE</scope>
    <source>
        <strain evidence="6">K2</strain>
    </source>
</reference>
<dbReference type="Gene3D" id="3.30.890.10">
    <property type="entry name" value="Methyl-cpg-binding Protein 2, Chain A"/>
    <property type="match status" value="1"/>
</dbReference>
<dbReference type="InterPro" id="IPR001739">
    <property type="entry name" value="Methyl_CpG_DNA-bd"/>
</dbReference>
<dbReference type="Pfam" id="PF00730">
    <property type="entry name" value="HhH-GPD"/>
    <property type="match status" value="1"/>
</dbReference>
<evidence type="ECO:0000259" key="5">
    <source>
        <dbReference type="PROSITE" id="PS50982"/>
    </source>
</evidence>
<keyword evidence="3" id="KW-0539">Nucleus</keyword>
<dbReference type="GO" id="GO:0006284">
    <property type="term" value="P:base-excision repair"/>
    <property type="evidence" value="ECO:0007669"/>
    <property type="project" value="InterPro"/>
</dbReference>
<dbReference type="EMBL" id="JARQWQ010000020">
    <property type="protein sequence ID" value="KAK2565105.1"/>
    <property type="molecule type" value="Genomic_DNA"/>
</dbReference>
<dbReference type="Pfam" id="PF01429">
    <property type="entry name" value="MBD"/>
    <property type="match status" value="1"/>
</dbReference>